<dbReference type="GO" id="GO:0004252">
    <property type="term" value="F:serine-type endopeptidase activity"/>
    <property type="evidence" value="ECO:0007669"/>
    <property type="project" value="InterPro"/>
</dbReference>
<dbReference type="PANTHER" id="PTHR43343">
    <property type="entry name" value="PEPTIDASE S12"/>
    <property type="match status" value="1"/>
</dbReference>
<gene>
    <name evidence="4" type="ORF">C484_14388</name>
</gene>
<evidence type="ECO:0000313" key="4">
    <source>
        <dbReference type="EMBL" id="ELY88791.1"/>
    </source>
</evidence>
<dbReference type="OrthoDB" id="350578at2157"/>
<dbReference type="SUPFAM" id="SSF50156">
    <property type="entry name" value="PDZ domain-like"/>
    <property type="match status" value="1"/>
</dbReference>
<proteinExistence type="predicted"/>
<dbReference type="InterPro" id="IPR009003">
    <property type="entry name" value="Peptidase_S1_PA"/>
</dbReference>
<evidence type="ECO:0000313" key="5">
    <source>
        <dbReference type="Proteomes" id="UP000011648"/>
    </source>
</evidence>
<dbReference type="Pfam" id="PF13180">
    <property type="entry name" value="PDZ_2"/>
    <property type="match status" value="1"/>
</dbReference>
<evidence type="ECO:0000256" key="1">
    <source>
        <dbReference type="ARBA" id="ARBA00022670"/>
    </source>
</evidence>
<dbReference type="AlphaFoldDB" id="L9ZRS6"/>
<dbReference type="PANTHER" id="PTHR43343:SF3">
    <property type="entry name" value="PROTEASE DO-LIKE 8, CHLOROPLASTIC"/>
    <property type="match status" value="1"/>
</dbReference>
<keyword evidence="2" id="KW-0378">Hydrolase</keyword>
<dbReference type="Gene3D" id="2.30.42.10">
    <property type="match status" value="1"/>
</dbReference>
<reference evidence="4 5" key="1">
    <citation type="journal article" date="2014" name="PLoS Genet.">
        <title>Phylogenetically driven sequencing of extremely halophilic archaea reveals strategies for static and dynamic osmo-response.</title>
        <authorList>
            <person name="Becker E.A."/>
            <person name="Seitzer P.M."/>
            <person name="Tritt A."/>
            <person name="Larsen D."/>
            <person name="Krusor M."/>
            <person name="Yao A.I."/>
            <person name="Wu D."/>
            <person name="Madern D."/>
            <person name="Eisen J.A."/>
            <person name="Darling A.E."/>
            <person name="Facciotti M.T."/>
        </authorList>
    </citation>
    <scope>NUCLEOTIDE SEQUENCE [LARGE SCALE GENOMIC DNA]</scope>
    <source>
        <strain evidence="4 5">DSM 12281</strain>
    </source>
</reference>
<keyword evidence="1" id="KW-0645">Protease</keyword>
<dbReference type="InterPro" id="IPR001478">
    <property type="entry name" value="PDZ"/>
</dbReference>
<evidence type="ECO:0000256" key="2">
    <source>
        <dbReference type="ARBA" id="ARBA00022801"/>
    </source>
</evidence>
<name>L9ZRS6_9EURY</name>
<dbReference type="GO" id="GO:0006508">
    <property type="term" value="P:proteolysis"/>
    <property type="evidence" value="ECO:0007669"/>
    <property type="project" value="UniProtKB-KW"/>
</dbReference>
<dbReference type="Proteomes" id="UP000011648">
    <property type="component" value="Unassembled WGS sequence"/>
</dbReference>
<dbReference type="InterPro" id="IPR001940">
    <property type="entry name" value="Peptidase_S1C"/>
</dbReference>
<dbReference type="RefSeq" id="WP_006826557.1">
    <property type="nucleotide sequence ID" value="NZ_AOIL01000050.1"/>
</dbReference>
<feature type="domain" description="PDZ" evidence="3">
    <location>
        <begin position="261"/>
        <end position="307"/>
    </location>
</feature>
<dbReference type="Gene3D" id="2.40.10.120">
    <property type="match status" value="1"/>
</dbReference>
<organism evidence="4 5">
    <name type="scientific">Natrialba taiwanensis DSM 12281</name>
    <dbReference type="NCBI Taxonomy" id="1230458"/>
    <lineage>
        <taxon>Archaea</taxon>
        <taxon>Methanobacteriati</taxon>
        <taxon>Methanobacteriota</taxon>
        <taxon>Stenosarchaea group</taxon>
        <taxon>Halobacteria</taxon>
        <taxon>Halobacteriales</taxon>
        <taxon>Natrialbaceae</taxon>
        <taxon>Natrialba</taxon>
    </lineage>
</organism>
<dbReference type="SUPFAM" id="SSF50494">
    <property type="entry name" value="Trypsin-like serine proteases"/>
    <property type="match status" value="1"/>
</dbReference>
<protein>
    <submittedName>
        <fullName evidence="4">Serine proteinase</fullName>
    </submittedName>
</protein>
<dbReference type="PATRIC" id="fig|1230458.4.peg.2904"/>
<dbReference type="InterPro" id="IPR051201">
    <property type="entry name" value="Chloro_Bact_Ser_Proteases"/>
</dbReference>
<dbReference type="STRING" id="1230458.C484_14388"/>
<dbReference type="Pfam" id="PF13365">
    <property type="entry name" value="Trypsin_2"/>
    <property type="match status" value="1"/>
</dbReference>
<accession>L9ZRS6</accession>
<evidence type="ECO:0000259" key="3">
    <source>
        <dbReference type="Pfam" id="PF13180"/>
    </source>
</evidence>
<comment type="caution">
    <text evidence="4">The sequence shown here is derived from an EMBL/GenBank/DDBJ whole genome shotgun (WGS) entry which is preliminary data.</text>
</comment>
<dbReference type="InterPro" id="IPR036034">
    <property type="entry name" value="PDZ_sf"/>
</dbReference>
<keyword evidence="5" id="KW-1185">Reference proteome</keyword>
<dbReference type="EMBL" id="AOIL01000050">
    <property type="protein sequence ID" value="ELY88791.1"/>
    <property type="molecule type" value="Genomic_DNA"/>
</dbReference>
<dbReference type="PRINTS" id="PR00834">
    <property type="entry name" value="PROTEASES2C"/>
</dbReference>
<sequence length="329" mass="34894">MSTPTTFEQLYRETIPSVVSVYVDPERRRPGGTGSGFVYDADHVITNRHVVGDIEAVDLRFSDASWETGHVIGTDAHTDLAVIRTDALPSDADPLPIADRPPTPGEPVAALGNPMGLDGTITTGIVSGVNRSSPTGSGFTIPDTVQTDAPINPGNSGGPLVTLDGTVVGVNRAKTGENIGFAISAAVVSRVVPDLVERGRFRHPYLRVRTVDVSPTVAEANDLATPEGVLVVDAPLGPASAALRGCRSVRRVRGRDVPVGGDVIVGIDGHEIDSHEELQRYLLTETRPGQIIEIEVRRQGQRTTEEVVLAERPGRATDPAETQAHVPIE</sequence>